<keyword evidence="8" id="KW-1185">Reference proteome</keyword>
<dbReference type="SUPFAM" id="SSF161219">
    <property type="entry name" value="CHY zinc finger-like"/>
    <property type="match status" value="1"/>
</dbReference>
<dbReference type="OrthoDB" id="10253329at2759"/>
<dbReference type="EMBL" id="PJQM01004453">
    <property type="protein sequence ID" value="RCH84407.1"/>
    <property type="molecule type" value="Genomic_DNA"/>
</dbReference>
<feature type="non-terminal residue" evidence="7">
    <location>
        <position position="1"/>
    </location>
</feature>
<feature type="domain" description="CHY-type" evidence="6">
    <location>
        <begin position="600"/>
        <end position="667"/>
    </location>
</feature>
<dbReference type="AlphaFoldDB" id="A0A367J388"/>
<evidence type="ECO:0000259" key="6">
    <source>
        <dbReference type="PROSITE" id="PS51266"/>
    </source>
</evidence>
<name>A0A367J388_RHIST</name>
<dbReference type="PROSITE" id="PS51266">
    <property type="entry name" value="ZF_CHY"/>
    <property type="match status" value="1"/>
</dbReference>
<evidence type="ECO:0000256" key="3">
    <source>
        <dbReference type="ARBA" id="ARBA00022833"/>
    </source>
</evidence>
<evidence type="ECO:0000256" key="2">
    <source>
        <dbReference type="ARBA" id="ARBA00022771"/>
    </source>
</evidence>
<sequence>ENQKNSIIRLAIKPSDPDFPYELDALQLQLTIPKDYPEQPCSVQVLNSDIPKGFAFNLEKGYATHVDPSRSAAHQTLVRQMNWLDRNMENLLQQAPAATVRFVSNHRQTKEEMGHVAAAVDIHSAPQYNTTTAPISSSNQSSSSKPPVTLNPHHINKTITPQPATTIPKTENKRIEPKEAQKQPIFTPAELLAAENRRKQELHTLQTRFCDSFRSSNKETMITLTMIINDTDFTHEQMIGGKELFIKYHIPTLYPLEPCTIEIENKKLDKTRSNWIVLGFNEHVANGDYSLFENLNWLNRHLELLLSSPPAQKTEEQLETDKMARIQQKDLIPPVKTTQLSATAAEFKPQQPAKKSLFDEQDIVKKNKVIIVNDPSLVVDEQADEEEVEVELAEGFEQEALVHTNENESAVVNLAKPNVRKGTEIRLIDPPLENISLFRCTLLHVLVKCARCKDTVDIENIKPEQEQTESKKTERWTTCPTCTSILGVKFLGEFVHQGALSIGLLQLAGCSAYDLLPSAYIGTCGSCMVDMTSTVRLSPHDAPRTLNCFSCHAKMTCGLGDYKFVKIGSEGGERLKATEQQVMKLKKKKSKDSPLTIGEPLPDQGTCSHYRKSKRWFRFTCCNKLYPCDHCHDQQQDHPMEMAKRMVCGLCSREQTIQSGRPCVCGNEFEKAPLKGAFWEGGKGVRDKKTMSRKDPHKHKGIGKTSSKKQERVGVAGKEKNQHED</sequence>
<evidence type="ECO:0000256" key="4">
    <source>
        <dbReference type="PROSITE-ProRule" id="PRU00601"/>
    </source>
</evidence>
<keyword evidence="1" id="KW-0479">Metal-binding</keyword>
<dbReference type="Proteomes" id="UP000253551">
    <property type="component" value="Unassembled WGS sequence"/>
</dbReference>
<dbReference type="GO" id="GO:0008270">
    <property type="term" value="F:zinc ion binding"/>
    <property type="evidence" value="ECO:0007669"/>
    <property type="project" value="UniProtKB-KW"/>
</dbReference>
<keyword evidence="2 4" id="KW-0863">Zinc-finger</keyword>
<dbReference type="Pfam" id="PF05495">
    <property type="entry name" value="zf-CHY"/>
    <property type="match status" value="1"/>
</dbReference>
<keyword evidence="3" id="KW-0862">Zinc</keyword>
<gene>
    <name evidence="7" type="ORF">CU098_002070</name>
</gene>
<dbReference type="STRING" id="4846.A0A367J388"/>
<accession>A0A367J388</accession>
<reference evidence="7 8" key="1">
    <citation type="journal article" date="2018" name="G3 (Bethesda)">
        <title>Phylogenetic and Phylogenomic Definition of Rhizopus Species.</title>
        <authorList>
            <person name="Gryganskyi A.P."/>
            <person name="Golan J."/>
            <person name="Dolatabadi S."/>
            <person name="Mondo S."/>
            <person name="Robb S."/>
            <person name="Idnurm A."/>
            <person name="Muszewska A."/>
            <person name="Steczkiewicz K."/>
            <person name="Masonjones S."/>
            <person name="Liao H.L."/>
            <person name="Gajdeczka M.T."/>
            <person name="Anike F."/>
            <person name="Vuek A."/>
            <person name="Anishchenko I.M."/>
            <person name="Voigt K."/>
            <person name="de Hoog G.S."/>
            <person name="Smith M.E."/>
            <person name="Heitman J."/>
            <person name="Vilgalys R."/>
            <person name="Stajich J.E."/>
        </authorList>
    </citation>
    <scope>NUCLEOTIDE SEQUENCE [LARGE SCALE GENOMIC DNA]</scope>
    <source>
        <strain evidence="7 8">LSU 92-RS-03</strain>
    </source>
</reference>
<evidence type="ECO:0000256" key="5">
    <source>
        <dbReference type="SAM" id="MobiDB-lite"/>
    </source>
</evidence>
<protein>
    <recommendedName>
        <fullName evidence="6">CHY-type domain-containing protein</fullName>
    </recommendedName>
</protein>
<evidence type="ECO:0000313" key="7">
    <source>
        <dbReference type="EMBL" id="RCH84407.1"/>
    </source>
</evidence>
<dbReference type="InterPro" id="IPR037274">
    <property type="entry name" value="Znf_CHY_sf"/>
</dbReference>
<evidence type="ECO:0000313" key="8">
    <source>
        <dbReference type="Proteomes" id="UP000253551"/>
    </source>
</evidence>
<comment type="caution">
    <text evidence="7">The sequence shown here is derived from an EMBL/GenBank/DDBJ whole genome shotgun (WGS) entry which is preliminary data.</text>
</comment>
<evidence type="ECO:0000256" key="1">
    <source>
        <dbReference type="ARBA" id="ARBA00022723"/>
    </source>
</evidence>
<feature type="compositionally biased region" description="Basic and acidic residues" evidence="5">
    <location>
        <begin position="683"/>
        <end position="694"/>
    </location>
</feature>
<proteinExistence type="predicted"/>
<feature type="region of interest" description="Disordered" evidence="5">
    <location>
        <begin position="679"/>
        <end position="725"/>
    </location>
</feature>
<feature type="compositionally biased region" description="Basic and acidic residues" evidence="5">
    <location>
        <begin position="708"/>
        <end position="725"/>
    </location>
</feature>
<organism evidence="7 8">
    <name type="scientific">Rhizopus stolonifer</name>
    <name type="common">Rhizopus nigricans</name>
    <dbReference type="NCBI Taxonomy" id="4846"/>
    <lineage>
        <taxon>Eukaryota</taxon>
        <taxon>Fungi</taxon>
        <taxon>Fungi incertae sedis</taxon>
        <taxon>Mucoromycota</taxon>
        <taxon>Mucoromycotina</taxon>
        <taxon>Mucoromycetes</taxon>
        <taxon>Mucorales</taxon>
        <taxon>Mucorineae</taxon>
        <taxon>Rhizopodaceae</taxon>
        <taxon>Rhizopus</taxon>
    </lineage>
</organism>
<dbReference type="InterPro" id="IPR008913">
    <property type="entry name" value="Znf_CHY"/>
</dbReference>